<organism evidence="4 5">
    <name type="scientific">Marinospirillum alkalitolerans</name>
    <dbReference type="NCBI Taxonomy" id="3123374"/>
    <lineage>
        <taxon>Bacteria</taxon>
        <taxon>Pseudomonadati</taxon>
        <taxon>Pseudomonadota</taxon>
        <taxon>Gammaproteobacteria</taxon>
        <taxon>Oceanospirillales</taxon>
        <taxon>Oceanospirillaceae</taxon>
        <taxon>Marinospirillum</taxon>
    </lineage>
</organism>
<sequence length="530" mass="57408">MQGVIQTSHTSSPSVPTSTGSFLVSGQPSLPAGQTSSAQVISSEARPQGQYQVQVQLSQGQTLTLTMDKPLPAGQQLVLTGRQDGQLEVRLLPNNPTLSNLPLPPLPVQGGPLTGLPTPAQLTAQLLYQQALPAGQGVQLTLQLASGTQLTLNAPQALSLDQWAQSKAGLTLHLSTSGQAQLHWPQSTAAQPASPTQAREAASLQSLLASAGAQLRHALPRQAPLGQVFQQLSQLLPQLPLAAGRPASGLGPTLGSSGLPPAGQTTASVSASGPASQTTSPQQPLSPQLSQLLVQLMSRPIQGEQPPQAQQISQFVPYHGGLLEANLLRGIHPAQQGDLKFLLQQASSLLRHEQAHQPASRQPVLQQLQQQLQAAEARIQVLQQASLQATQTSFERGQPMQLLQLDLPFSVRGEWLHVQLDIRRWIEEEEAEAEREEKRRATRLWQINLHFDLQAMGKLTARLKLKEEELTAAIWINEESSYQQLREHVTELVQRLERTGAKIKPVEYHLGQPPLDEPPPTRQSIIDTRI</sequence>
<dbReference type="EMBL" id="JBANFI010000001">
    <property type="protein sequence ID" value="MFK7159785.1"/>
    <property type="molecule type" value="Genomic_DNA"/>
</dbReference>
<feature type="compositionally biased region" description="Low complexity" evidence="2">
    <location>
        <begin position="247"/>
        <end position="263"/>
    </location>
</feature>
<name>A0ABW8PU63_9GAMM</name>
<proteinExistence type="predicted"/>
<keyword evidence="4" id="KW-0282">Flagellum</keyword>
<feature type="compositionally biased region" description="Polar residues" evidence="2">
    <location>
        <begin position="264"/>
        <end position="275"/>
    </location>
</feature>
<keyword evidence="5" id="KW-1185">Reference proteome</keyword>
<evidence type="ECO:0000313" key="5">
    <source>
        <dbReference type="Proteomes" id="UP001621714"/>
    </source>
</evidence>
<dbReference type="Proteomes" id="UP001621714">
    <property type="component" value="Unassembled WGS sequence"/>
</dbReference>
<feature type="compositionally biased region" description="Low complexity" evidence="2">
    <location>
        <begin position="7"/>
        <end position="21"/>
    </location>
</feature>
<accession>A0ABW8PU63</accession>
<protein>
    <submittedName>
        <fullName evidence="4">Flagellar hook-length control protein FliK</fullName>
    </submittedName>
</protein>
<reference evidence="4 5" key="1">
    <citation type="submission" date="2024-02" db="EMBL/GenBank/DDBJ databases">
        <title>Marinospirillum sp. MEB 164 isolated from Lonar lake sediment.</title>
        <authorList>
            <person name="Joshi A."/>
            <person name="Thite S."/>
        </authorList>
    </citation>
    <scope>NUCLEOTIDE SEQUENCE [LARGE SCALE GENOMIC DNA]</scope>
    <source>
        <strain evidence="4 5">MEB164</strain>
    </source>
</reference>
<evidence type="ECO:0000256" key="2">
    <source>
        <dbReference type="SAM" id="MobiDB-lite"/>
    </source>
</evidence>
<evidence type="ECO:0000313" key="4">
    <source>
        <dbReference type="EMBL" id="MFK7159785.1"/>
    </source>
</evidence>
<dbReference type="Pfam" id="PF02120">
    <property type="entry name" value="Flg_hook"/>
    <property type="match status" value="1"/>
</dbReference>
<keyword evidence="4" id="KW-0966">Cell projection</keyword>
<feature type="domain" description="Flagellar hook-length control protein-like C-terminal" evidence="3">
    <location>
        <begin position="434"/>
        <end position="514"/>
    </location>
</feature>
<comment type="caution">
    <text evidence="4">The sequence shown here is derived from an EMBL/GenBank/DDBJ whole genome shotgun (WGS) entry which is preliminary data.</text>
</comment>
<evidence type="ECO:0000256" key="1">
    <source>
        <dbReference type="SAM" id="Coils"/>
    </source>
</evidence>
<feature type="compositionally biased region" description="Polar residues" evidence="2">
    <location>
        <begin position="22"/>
        <end position="42"/>
    </location>
</feature>
<feature type="region of interest" description="Disordered" evidence="2">
    <location>
        <begin position="509"/>
        <end position="530"/>
    </location>
</feature>
<feature type="region of interest" description="Disordered" evidence="2">
    <location>
        <begin position="247"/>
        <end position="286"/>
    </location>
</feature>
<dbReference type="RefSeq" id="WP_405336611.1">
    <property type="nucleotide sequence ID" value="NZ_JBANFI010000001.1"/>
</dbReference>
<dbReference type="InterPro" id="IPR021136">
    <property type="entry name" value="Flagellar_hook_control-like_C"/>
</dbReference>
<keyword evidence="4" id="KW-0969">Cilium</keyword>
<feature type="compositionally biased region" description="Low complexity" evidence="2">
    <location>
        <begin position="276"/>
        <end position="286"/>
    </location>
</feature>
<gene>
    <name evidence="4" type="ORF">V6U78_01860</name>
</gene>
<feature type="region of interest" description="Disordered" evidence="2">
    <location>
        <begin position="1"/>
        <end position="44"/>
    </location>
</feature>
<feature type="coiled-coil region" evidence="1">
    <location>
        <begin position="365"/>
        <end position="392"/>
    </location>
</feature>
<keyword evidence="1" id="KW-0175">Coiled coil</keyword>
<evidence type="ECO:0000259" key="3">
    <source>
        <dbReference type="Pfam" id="PF02120"/>
    </source>
</evidence>